<evidence type="ECO:0000313" key="2">
    <source>
        <dbReference type="EMBL" id="MDU9002997.1"/>
    </source>
</evidence>
<dbReference type="RefSeq" id="WP_316773523.1">
    <property type="nucleotide sequence ID" value="NZ_JASMWN010000002.1"/>
</dbReference>
<dbReference type="Pfam" id="PF01755">
    <property type="entry name" value="Glyco_transf_25"/>
    <property type="match status" value="1"/>
</dbReference>
<comment type="caution">
    <text evidence="2">The sequence shown here is derived from an EMBL/GenBank/DDBJ whole genome shotgun (WGS) entry which is preliminary data.</text>
</comment>
<organism evidence="2 3">
    <name type="scientific">Sedimentitalea todarodis</name>
    <dbReference type="NCBI Taxonomy" id="1631240"/>
    <lineage>
        <taxon>Bacteria</taxon>
        <taxon>Pseudomonadati</taxon>
        <taxon>Pseudomonadota</taxon>
        <taxon>Alphaproteobacteria</taxon>
        <taxon>Rhodobacterales</taxon>
        <taxon>Paracoccaceae</taxon>
        <taxon>Sedimentitalea</taxon>
    </lineage>
</organism>
<dbReference type="InterPro" id="IPR002654">
    <property type="entry name" value="Glyco_trans_25"/>
</dbReference>
<dbReference type="CDD" id="cd06532">
    <property type="entry name" value="Glyco_transf_25"/>
    <property type="match status" value="1"/>
</dbReference>
<gene>
    <name evidence="2" type="ORF">QO231_03905</name>
</gene>
<evidence type="ECO:0000313" key="3">
    <source>
        <dbReference type="Proteomes" id="UP001255416"/>
    </source>
</evidence>
<reference evidence="3" key="1">
    <citation type="submission" date="2023-05" db="EMBL/GenBank/DDBJ databases">
        <title>Sedimentitalea sp. nov. JM2-8.</title>
        <authorList>
            <person name="Huang J."/>
        </authorList>
    </citation>
    <scope>NUCLEOTIDE SEQUENCE [LARGE SCALE GENOMIC DNA]</scope>
    <source>
        <strain evidence="3">KHS03</strain>
    </source>
</reference>
<evidence type="ECO:0000259" key="1">
    <source>
        <dbReference type="Pfam" id="PF01755"/>
    </source>
</evidence>
<keyword evidence="3" id="KW-1185">Reference proteome</keyword>
<protein>
    <submittedName>
        <fullName evidence="2">Glycosyltransferase family 25 protein</fullName>
    </submittedName>
</protein>
<feature type="domain" description="Glycosyl transferase family 25" evidence="1">
    <location>
        <begin position="2"/>
        <end position="120"/>
    </location>
</feature>
<dbReference type="EMBL" id="JASMWN010000002">
    <property type="protein sequence ID" value="MDU9002997.1"/>
    <property type="molecule type" value="Genomic_DNA"/>
</dbReference>
<sequence>MHSLIIHMSSSTARRPNAERLRDLLPGAELIEAVDGRDAARVPDVEPLTGTLHRPHYPFPLRPAEIGVFESHRRCWRRIVESGWDYALITEDDLRVDSARLDRALALIRDHANPEMYIRLPVKQREKPVETLARDGDMQFVLPRVIGLQCICQVVGRGAATRLLAATDRIDRPVDTLLQMHWVTDQPVHTILGAGNAEIAGQIGGSTIQTKTRASGKLAREFKRALYRMQVALRPQAF</sequence>
<name>A0ABU3V9Z6_9RHOB</name>
<dbReference type="Proteomes" id="UP001255416">
    <property type="component" value="Unassembled WGS sequence"/>
</dbReference>
<proteinExistence type="predicted"/>
<accession>A0ABU3V9Z6</accession>